<accession>A0A3M6VFA3</accession>
<keyword evidence="4" id="KW-1185">Reference proteome</keyword>
<name>A0A3M6VFA3_9STRA</name>
<protein>
    <submittedName>
        <fullName evidence="2">Uncharacterized protein</fullName>
    </submittedName>
</protein>
<dbReference type="EMBL" id="QKXF01000245">
    <property type="protein sequence ID" value="RQM13612.1"/>
    <property type="molecule type" value="Genomic_DNA"/>
</dbReference>
<proteinExistence type="predicted"/>
<evidence type="ECO:0000313" key="3">
    <source>
        <dbReference type="EMBL" id="RQM13612.1"/>
    </source>
</evidence>
<comment type="caution">
    <text evidence="2">The sequence shown here is derived from an EMBL/GenBank/DDBJ whole genome shotgun (WGS) entry which is preliminary data.</text>
</comment>
<sequence length="347" mass="37582">MLSMLRGAADVNTTASLQVAVDLVYTIAAPCDSVTVLASSSDALTTSLLPASAVFRGKMQITKAASNDGCTLDLTINGTISATATDFQDAFDVARYVHQQVMERLSSKDLKNVALTQATMALDGNKLLTVSLMAEDSDAASGSVLTVQKGACKELLDTLQGEKDNDMLLPRNVETSTLKITKLTDEDETANCVVALNISALVPRINADAEAFQLLKTVDEKMETFFAGRSIAALASANVRLQIKSTEESMALNYAVKKGSVNTASSTNMTLNLPSSEEALGIFALLAMLVAMMMGVVVLKKRNDRRSRERYERANQAAQIRRVSIRMSKYDQNEDQDYEGEETLCYR</sequence>
<dbReference type="EMBL" id="QLLG01000337">
    <property type="protein sequence ID" value="RMX64106.1"/>
    <property type="molecule type" value="Genomic_DNA"/>
</dbReference>
<evidence type="ECO:0000313" key="4">
    <source>
        <dbReference type="Proteomes" id="UP000282087"/>
    </source>
</evidence>
<evidence type="ECO:0000256" key="1">
    <source>
        <dbReference type="SAM" id="Phobius"/>
    </source>
</evidence>
<dbReference type="VEuPathDB" id="FungiDB:DD237_006474"/>
<keyword evidence="1" id="KW-0812">Transmembrane</keyword>
<gene>
    <name evidence="3" type="ORF">DD237_006474</name>
    <name evidence="2" type="ORF">DD238_006012</name>
</gene>
<dbReference type="Proteomes" id="UP000286097">
    <property type="component" value="Unassembled WGS sequence"/>
</dbReference>
<keyword evidence="1" id="KW-1133">Transmembrane helix</keyword>
<dbReference type="AlphaFoldDB" id="A0A3M6VFA3"/>
<evidence type="ECO:0000313" key="5">
    <source>
        <dbReference type="Proteomes" id="UP000286097"/>
    </source>
</evidence>
<reference evidence="4 5" key="1">
    <citation type="submission" date="2018-06" db="EMBL/GenBank/DDBJ databases">
        <title>Comparative genomics of downy mildews reveals potential adaptations to biotrophy.</title>
        <authorList>
            <person name="Fletcher K."/>
            <person name="Klosterman S.J."/>
            <person name="Derevnina L."/>
            <person name="Martin F."/>
            <person name="Koike S."/>
            <person name="Reyes Chin-Wo S."/>
            <person name="Mou B."/>
            <person name="Michelmore R."/>
        </authorList>
    </citation>
    <scope>NUCLEOTIDE SEQUENCE [LARGE SCALE GENOMIC DNA]</scope>
    <source>
        <strain evidence="3 5">R13</strain>
        <strain evidence="2 4">R14</strain>
    </source>
</reference>
<keyword evidence="1" id="KW-0472">Membrane</keyword>
<organism evidence="2 4">
    <name type="scientific">Peronospora effusa</name>
    <dbReference type="NCBI Taxonomy" id="542832"/>
    <lineage>
        <taxon>Eukaryota</taxon>
        <taxon>Sar</taxon>
        <taxon>Stramenopiles</taxon>
        <taxon>Oomycota</taxon>
        <taxon>Peronosporomycetes</taxon>
        <taxon>Peronosporales</taxon>
        <taxon>Peronosporaceae</taxon>
        <taxon>Peronospora</taxon>
    </lineage>
</organism>
<evidence type="ECO:0000313" key="2">
    <source>
        <dbReference type="EMBL" id="RMX64106.1"/>
    </source>
</evidence>
<dbReference type="Proteomes" id="UP000282087">
    <property type="component" value="Unassembled WGS sequence"/>
</dbReference>
<feature type="transmembrane region" description="Helical" evidence="1">
    <location>
        <begin position="279"/>
        <end position="299"/>
    </location>
</feature>